<proteinExistence type="inferred from homology"/>
<dbReference type="InterPro" id="IPR005024">
    <property type="entry name" value="Snf7_fam"/>
</dbReference>
<comment type="subcellular location">
    <subcellularLocation>
        <location evidence="1">Endosome membrane</location>
    </subcellularLocation>
</comment>
<feature type="region of interest" description="Disordered" evidence="7">
    <location>
        <begin position="177"/>
        <end position="222"/>
    </location>
</feature>
<accession>A0ABQ6MM99</accession>
<dbReference type="PANTHER" id="PTHR22761">
    <property type="entry name" value="CHARGED MULTIVESICULAR BODY PROTEIN"/>
    <property type="match status" value="1"/>
</dbReference>
<evidence type="ECO:0000256" key="5">
    <source>
        <dbReference type="ARBA" id="ARBA00022927"/>
    </source>
</evidence>
<name>A0ABQ6MM99_9STRA</name>
<evidence type="ECO:0000313" key="9">
    <source>
        <dbReference type="Proteomes" id="UP001165060"/>
    </source>
</evidence>
<comment type="similarity">
    <text evidence="2">Belongs to the SNF7 family.</text>
</comment>
<comment type="caution">
    <text evidence="8">The sequence shown here is derived from an EMBL/GenBank/DDBJ whole genome shotgun (WGS) entry which is preliminary data.</text>
</comment>
<dbReference type="PANTHER" id="PTHR22761:SF5">
    <property type="entry name" value="CHARGED MULTIVESICULAR BODY PROTEIN 6"/>
    <property type="match status" value="1"/>
</dbReference>
<keyword evidence="4" id="KW-0967">Endosome</keyword>
<organism evidence="8 9">
    <name type="scientific">Tetraparma gracilis</name>
    <dbReference type="NCBI Taxonomy" id="2962635"/>
    <lineage>
        <taxon>Eukaryota</taxon>
        <taxon>Sar</taxon>
        <taxon>Stramenopiles</taxon>
        <taxon>Ochrophyta</taxon>
        <taxon>Bolidophyceae</taxon>
        <taxon>Parmales</taxon>
        <taxon>Triparmaceae</taxon>
        <taxon>Tetraparma</taxon>
    </lineage>
</organism>
<feature type="compositionally biased region" description="Pro residues" evidence="7">
    <location>
        <begin position="1"/>
        <end position="14"/>
    </location>
</feature>
<evidence type="ECO:0008006" key="10">
    <source>
        <dbReference type="Google" id="ProtNLM"/>
    </source>
</evidence>
<dbReference type="Proteomes" id="UP001165060">
    <property type="component" value="Unassembled WGS sequence"/>
</dbReference>
<protein>
    <recommendedName>
        <fullName evidence="10">Charged multivesicular body protein 6</fullName>
    </recommendedName>
</protein>
<evidence type="ECO:0000256" key="2">
    <source>
        <dbReference type="ARBA" id="ARBA00006190"/>
    </source>
</evidence>
<evidence type="ECO:0000256" key="3">
    <source>
        <dbReference type="ARBA" id="ARBA00022448"/>
    </source>
</evidence>
<evidence type="ECO:0000256" key="1">
    <source>
        <dbReference type="ARBA" id="ARBA00004608"/>
    </source>
</evidence>
<feature type="region of interest" description="Disordered" evidence="7">
    <location>
        <begin position="1"/>
        <end position="24"/>
    </location>
</feature>
<evidence type="ECO:0000256" key="6">
    <source>
        <dbReference type="ARBA" id="ARBA00023136"/>
    </source>
</evidence>
<feature type="compositionally biased region" description="Basic and acidic residues" evidence="7">
    <location>
        <begin position="205"/>
        <end position="222"/>
    </location>
</feature>
<dbReference type="EMBL" id="BRYB01002971">
    <property type="protein sequence ID" value="GMI28392.1"/>
    <property type="molecule type" value="Genomic_DNA"/>
</dbReference>
<keyword evidence="3" id="KW-0813">Transport</keyword>
<keyword evidence="5" id="KW-0653">Protein transport</keyword>
<dbReference type="Pfam" id="PF03357">
    <property type="entry name" value="Snf7"/>
    <property type="match status" value="1"/>
</dbReference>
<dbReference type="Gene3D" id="6.10.250.1710">
    <property type="match status" value="1"/>
</dbReference>
<reference evidence="8 9" key="1">
    <citation type="journal article" date="2023" name="Commun. Biol.">
        <title>Genome analysis of Parmales, the sister group of diatoms, reveals the evolutionary specialization of diatoms from phago-mixotrophs to photoautotrophs.</title>
        <authorList>
            <person name="Ban H."/>
            <person name="Sato S."/>
            <person name="Yoshikawa S."/>
            <person name="Yamada K."/>
            <person name="Nakamura Y."/>
            <person name="Ichinomiya M."/>
            <person name="Sato N."/>
            <person name="Blanc-Mathieu R."/>
            <person name="Endo H."/>
            <person name="Kuwata A."/>
            <person name="Ogata H."/>
        </authorList>
    </citation>
    <scope>NUCLEOTIDE SEQUENCE [LARGE SCALE GENOMIC DNA]</scope>
</reference>
<gene>
    <name evidence="8" type="ORF">TeGR_g1452</name>
</gene>
<evidence type="ECO:0000256" key="4">
    <source>
        <dbReference type="ARBA" id="ARBA00022753"/>
    </source>
</evidence>
<evidence type="ECO:0000256" key="7">
    <source>
        <dbReference type="SAM" id="MobiDB-lite"/>
    </source>
</evidence>
<evidence type="ECO:0000313" key="8">
    <source>
        <dbReference type="EMBL" id="GMI28392.1"/>
    </source>
</evidence>
<keyword evidence="9" id="KW-1185">Reference proteome</keyword>
<keyword evidence="6" id="KW-0472">Membrane</keyword>
<sequence length="222" mass="23866">MGPKPSKPSRPTSPPKGVVTAQDKAVLDLKNSRDRLKKYTGKLSADSARLLSKAQSLLSSGDKRNALLVMKVRKRKLCEAAAVTAQLLRVYEMVSAVEWEATQMEVLGALGRGKEALRAMHEQMSVDDVLELMDDIQDQGEVNARINEAFSRGGAVDAADEAELEEELEALERGMGVGGGEELEMPEAPTAKPAALPEAPTFDPGGREEVRGEEEAKVAVPS</sequence>